<dbReference type="RefSeq" id="WP_048730818.1">
    <property type="nucleotide sequence ID" value="NZ_JBJGXJ010000005.1"/>
</dbReference>
<sequence length="165" mass="19905">MFDHPVCTEIAEWFSRFDIAEVSYSVCSIDLMTEPPEHWFFKRNKLRPDSLKLDLCIPSSGNWRVDLSRHDDLFNVQWRPNDDLRIESQQLRYRKLVRWPRMQRLMDFPLLAEQLEQCLEIQFLRHVDFGARLLKPNELARNAKIQQWLAPCADTFGWDRRMHSE</sequence>
<proteinExistence type="predicted"/>
<dbReference type="EMBL" id="LFMW01000024">
    <property type="protein sequence ID" value="KMT52561.1"/>
    <property type="molecule type" value="Genomic_DNA"/>
</dbReference>
<accession>A0A0J8ILQ6</accession>
<dbReference type="AlphaFoldDB" id="A0A0J8ILQ6"/>
<dbReference type="PATRIC" id="fig|1674920.3.peg.3640"/>
<keyword evidence="2" id="KW-1185">Reference proteome</keyword>
<organism evidence="1 2">
    <name type="scientific">Pseudomonas fildesensis</name>
    <dbReference type="NCBI Taxonomy" id="1674920"/>
    <lineage>
        <taxon>Bacteria</taxon>
        <taxon>Pseudomonadati</taxon>
        <taxon>Pseudomonadota</taxon>
        <taxon>Gammaproteobacteria</taxon>
        <taxon>Pseudomonadales</taxon>
        <taxon>Pseudomonadaceae</taxon>
        <taxon>Pseudomonas</taxon>
    </lineage>
</organism>
<reference evidence="1 2" key="1">
    <citation type="submission" date="2015-06" db="EMBL/GenBank/DDBJ databases">
        <title>Draft genome sequence of an Antarctic Pseudomonas sp. strain KG01 with full potential for biotechnological applications.</title>
        <authorList>
            <person name="Pavlov M.S."/>
            <person name="Lira F."/>
            <person name="Martinez J.L."/>
            <person name="Marshall S.H."/>
        </authorList>
    </citation>
    <scope>NUCLEOTIDE SEQUENCE [LARGE SCALE GENOMIC DNA]</scope>
    <source>
        <strain evidence="1 2">KG01</strain>
    </source>
</reference>
<protein>
    <submittedName>
        <fullName evidence="1">Uncharacterized protein</fullName>
    </submittedName>
</protein>
<evidence type="ECO:0000313" key="1">
    <source>
        <dbReference type="EMBL" id="KMT52561.1"/>
    </source>
</evidence>
<comment type="caution">
    <text evidence="1">The sequence shown here is derived from an EMBL/GenBank/DDBJ whole genome shotgun (WGS) entry which is preliminary data.</text>
</comment>
<name>A0A0J8ILQ6_9PSED</name>
<dbReference type="Proteomes" id="UP000037551">
    <property type="component" value="Unassembled WGS sequence"/>
</dbReference>
<dbReference type="OrthoDB" id="6636995at2"/>
<evidence type="ECO:0000313" key="2">
    <source>
        <dbReference type="Proteomes" id="UP000037551"/>
    </source>
</evidence>
<gene>
    <name evidence="1" type="ORF">ACR52_25990</name>
</gene>